<dbReference type="EMBL" id="JAHRIN010001270">
    <property type="protein sequence ID" value="MEQ2191797.1"/>
    <property type="molecule type" value="Genomic_DNA"/>
</dbReference>
<organism evidence="1 2">
    <name type="scientific">Xenoophorus captivus</name>
    <dbReference type="NCBI Taxonomy" id="1517983"/>
    <lineage>
        <taxon>Eukaryota</taxon>
        <taxon>Metazoa</taxon>
        <taxon>Chordata</taxon>
        <taxon>Craniata</taxon>
        <taxon>Vertebrata</taxon>
        <taxon>Euteleostomi</taxon>
        <taxon>Actinopterygii</taxon>
        <taxon>Neopterygii</taxon>
        <taxon>Teleostei</taxon>
        <taxon>Neoteleostei</taxon>
        <taxon>Acanthomorphata</taxon>
        <taxon>Ovalentaria</taxon>
        <taxon>Atherinomorphae</taxon>
        <taxon>Cyprinodontiformes</taxon>
        <taxon>Goodeidae</taxon>
        <taxon>Xenoophorus</taxon>
    </lineage>
</organism>
<dbReference type="PANTHER" id="PTHR16520">
    <property type="entry name" value="KINETOCHORE SCAFFOLD 1"/>
    <property type="match status" value="1"/>
</dbReference>
<reference evidence="1 2" key="1">
    <citation type="submission" date="2021-06" db="EMBL/GenBank/DDBJ databases">
        <authorList>
            <person name="Palmer J.M."/>
        </authorList>
    </citation>
    <scope>NUCLEOTIDE SEQUENCE [LARGE SCALE GENOMIC DNA]</scope>
    <source>
        <strain evidence="1 2">XC_2019</strain>
        <tissue evidence="1">Muscle</tissue>
    </source>
</reference>
<protein>
    <submittedName>
        <fullName evidence="1">Uncharacterized protein</fullName>
    </submittedName>
</protein>
<name>A0ABV0Q8K0_9TELE</name>
<sequence>MLMTSVYFQGVFYLLLYEKMLKIHLFYFIRVNEWRLEEKDDENKDNCSVYTFLHRTLFLWLVYEKTSVYPCFHTEAACFAQKRKSHQMPVCQLRNRARWTVVSMLTTHRQPVTILFTQKPLKAILYCIKYFVRFPQLLHDVSLVVSRCRLVGEELRLLKMWGSLRFDILDISCSETQVHVVFSSLKKCCKFEVVFTARLTNQLCVFHVQSFKNLIGSTTIQQIEDIVASLSPGKNLFTKIIKKLHETLLS</sequence>
<dbReference type="PANTHER" id="PTHR16520:SF3">
    <property type="entry name" value="KINETOCHORE SCAFFOLD 1"/>
    <property type="match status" value="1"/>
</dbReference>
<comment type="caution">
    <text evidence="1">The sequence shown here is derived from an EMBL/GenBank/DDBJ whole genome shotgun (WGS) entry which is preliminary data.</text>
</comment>
<dbReference type="Proteomes" id="UP001434883">
    <property type="component" value="Unassembled WGS sequence"/>
</dbReference>
<proteinExistence type="predicted"/>
<dbReference type="InterPro" id="IPR037388">
    <property type="entry name" value="Blinkin"/>
</dbReference>
<accession>A0ABV0Q8K0</accession>
<keyword evidence="2" id="KW-1185">Reference proteome</keyword>
<gene>
    <name evidence="1" type="ORF">XENOCAPTIV_002676</name>
</gene>
<evidence type="ECO:0000313" key="1">
    <source>
        <dbReference type="EMBL" id="MEQ2191797.1"/>
    </source>
</evidence>
<evidence type="ECO:0000313" key="2">
    <source>
        <dbReference type="Proteomes" id="UP001434883"/>
    </source>
</evidence>